<dbReference type="GO" id="GO:0009279">
    <property type="term" value="C:cell outer membrane"/>
    <property type="evidence" value="ECO:0007669"/>
    <property type="project" value="UniProtKB-SubCell"/>
</dbReference>
<evidence type="ECO:0000256" key="16">
    <source>
        <dbReference type="SAM" id="SignalP"/>
    </source>
</evidence>
<dbReference type="InterPro" id="IPR039426">
    <property type="entry name" value="TonB-dep_rcpt-like"/>
</dbReference>
<evidence type="ECO:0000259" key="18">
    <source>
        <dbReference type="Pfam" id="PF07715"/>
    </source>
</evidence>
<dbReference type="RefSeq" id="WP_073409571.1">
    <property type="nucleotide sequence ID" value="NZ_FQWH01000005.1"/>
</dbReference>
<feature type="chain" id="PRO_5012816041" evidence="16">
    <location>
        <begin position="28"/>
        <end position="809"/>
    </location>
</feature>
<keyword evidence="8" id="KW-0408">Iron</keyword>
<evidence type="ECO:0000256" key="1">
    <source>
        <dbReference type="ARBA" id="ARBA00004571"/>
    </source>
</evidence>
<organism evidence="19 20">
    <name type="scientific">Flavobacterium johnsoniae</name>
    <name type="common">Cytophaga johnsonae</name>
    <dbReference type="NCBI Taxonomy" id="986"/>
    <lineage>
        <taxon>Bacteria</taxon>
        <taxon>Pseudomonadati</taxon>
        <taxon>Bacteroidota</taxon>
        <taxon>Flavobacteriia</taxon>
        <taxon>Flavobacteriales</taxon>
        <taxon>Flavobacteriaceae</taxon>
        <taxon>Flavobacterium</taxon>
    </lineage>
</organism>
<accession>A0A1M5NIL7</accession>
<dbReference type="InterPro" id="IPR010917">
    <property type="entry name" value="TonB_rcpt_CS"/>
</dbReference>
<evidence type="ECO:0000256" key="11">
    <source>
        <dbReference type="ARBA" id="ARBA00023136"/>
    </source>
</evidence>
<evidence type="ECO:0000256" key="15">
    <source>
        <dbReference type="RuleBase" id="RU003357"/>
    </source>
</evidence>
<dbReference type="Pfam" id="PF07715">
    <property type="entry name" value="Plug"/>
    <property type="match status" value="1"/>
</dbReference>
<evidence type="ECO:0000256" key="2">
    <source>
        <dbReference type="ARBA" id="ARBA00009810"/>
    </source>
</evidence>
<dbReference type="PROSITE" id="PS01156">
    <property type="entry name" value="TONB_DEPENDENT_REC_2"/>
    <property type="match status" value="1"/>
</dbReference>
<evidence type="ECO:0000256" key="4">
    <source>
        <dbReference type="ARBA" id="ARBA00022452"/>
    </source>
</evidence>
<keyword evidence="10 15" id="KW-0798">TonB box</keyword>
<evidence type="ECO:0000256" key="7">
    <source>
        <dbReference type="ARBA" id="ARBA00022729"/>
    </source>
</evidence>
<dbReference type="InterPro" id="IPR037066">
    <property type="entry name" value="Plug_dom_sf"/>
</dbReference>
<evidence type="ECO:0000256" key="10">
    <source>
        <dbReference type="ARBA" id="ARBA00023077"/>
    </source>
</evidence>
<dbReference type="Gene3D" id="2.60.40.1120">
    <property type="entry name" value="Carboxypeptidase-like, regulatory domain"/>
    <property type="match status" value="1"/>
</dbReference>
<dbReference type="InterPro" id="IPR010105">
    <property type="entry name" value="TonB_sidphr_rcpt"/>
</dbReference>
<gene>
    <name evidence="19" type="ORF">SAMN05444388_10522</name>
</gene>
<feature type="domain" description="TonB-dependent receptor-like beta-barrel" evidence="17">
    <location>
        <begin position="352"/>
        <end position="780"/>
    </location>
</feature>
<dbReference type="PANTHER" id="PTHR32552:SF68">
    <property type="entry name" value="FERRICHROME OUTER MEMBRANE TRANSPORTER_PHAGE RECEPTOR"/>
    <property type="match status" value="1"/>
</dbReference>
<evidence type="ECO:0000256" key="8">
    <source>
        <dbReference type="ARBA" id="ARBA00023004"/>
    </source>
</evidence>
<dbReference type="InterPro" id="IPR013784">
    <property type="entry name" value="Carb-bd-like_fold"/>
</dbReference>
<protein>
    <submittedName>
        <fullName evidence="19">Iron complex outermembrane recepter protein</fullName>
    </submittedName>
</protein>
<dbReference type="GO" id="GO:0030246">
    <property type="term" value="F:carbohydrate binding"/>
    <property type="evidence" value="ECO:0007669"/>
    <property type="project" value="InterPro"/>
</dbReference>
<evidence type="ECO:0000256" key="14">
    <source>
        <dbReference type="PROSITE-ProRule" id="PRU01360"/>
    </source>
</evidence>
<dbReference type="Pfam" id="PF13715">
    <property type="entry name" value="CarbopepD_reg_2"/>
    <property type="match status" value="1"/>
</dbReference>
<feature type="domain" description="TonB-dependent receptor plug" evidence="18">
    <location>
        <begin position="143"/>
        <end position="237"/>
    </location>
</feature>
<dbReference type="GO" id="GO:0038023">
    <property type="term" value="F:signaling receptor activity"/>
    <property type="evidence" value="ECO:0007669"/>
    <property type="project" value="InterPro"/>
</dbReference>
<dbReference type="Proteomes" id="UP000184112">
    <property type="component" value="Unassembled WGS sequence"/>
</dbReference>
<keyword evidence="7 16" id="KW-0732">Signal</keyword>
<dbReference type="EMBL" id="FQWH01000005">
    <property type="protein sequence ID" value="SHG89307.1"/>
    <property type="molecule type" value="Genomic_DNA"/>
</dbReference>
<keyword evidence="5" id="KW-0410">Iron transport</keyword>
<dbReference type="AlphaFoldDB" id="A0A1M5NIL7"/>
<evidence type="ECO:0000256" key="12">
    <source>
        <dbReference type="ARBA" id="ARBA00023170"/>
    </source>
</evidence>
<dbReference type="PANTHER" id="PTHR32552">
    <property type="entry name" value="FERRICHROME IRON RECEPTOR-RELATED"/>
    <property type="match status" value="1"/>
</dbReference>
<evidence type="ECO:0000256" key="5">
    <source>
        <dbReference type="ARBA" id="ARBA00022496"/>
    </source>
</evidence>
<comment type="similarity">
    <text evidence="2 14 15">Belongs to the TonB-dependent receptor family.</text>
</comment>
<dbReference type="NCBIfam" id="TIGR01783">
    <property type="entry name" value="TonB-siderophor"/>
    <property type="match status" value="1"/>
</dbReference>
<keyword evidence="12" id="KW-0675">Receptor</keyword>
<dbReference type="Gene3D" id="2.40.170.20">
    <property type="entry name" value="TonB-dependent receptor, beta-barrel domain"/>
    <property type="match status" value="1"/>
</dbReference>
<evidence type="ECO:0000313" key="19">
    <source>
        <dbReference type="EMBL" id="SHG89307.1"/>
    </source>
</evidence>
<dbReference type="CDD" id="cd01347">
    <property type="entry name" value="ligand_gated_channel"/>
    <property type="match status" value="1"/>
</dbReference>
<dbReference type="PROSITE" id="PS52016">
    <property type="entry name" value="TONB_DEPENDENT_REC_3"/>
    <property type="match status" value="1"/>
</dbReference>
<dbReference type="InterPro" id="IPR000531">
    <property type="entry name" value="Beta-barrel_TonB"/>
</dbReference>
<evidence type="ECO:0000259" key="17">
    <source>
        <dbReference type="Pfam" id="PF00593"/>
    </source>
</evidence>
<evidence type="ECO:0000256" key="13">
    <source>
        <dbReference type="ARBA" id="ARBA00023237"/>
    </source>
</evidence>
<dbReference type="SUPFAM" id="SSF49452">
    <property type="entry name" value="Starch-binding domain-like"/>
    <property type="match status" value="1"/>
</dbReference>
<dbReference type="GO" id="GO:0015344">
    <property type="term" value="F:siderophore uptake transmembrane transporter activity"/>
    <property type="evidence" value="ECO:0007669"/>
    <property type="project" value="TreeGrafter"/>
</dbReference>
<dbReference type="InterPro" id="IPR036942">
    <property type="entry name" value="Beta-barrel_TonB_sf"/>
</dbReference>
<evidence type="ECO:0000313" key="20">
    <source>
        <dbReference type="Proteomes" id="UP000184112"/>
    </source>
</evidence>
<keyword evidence="6 14" id="KW-0812">Transmembrane</keyword>
<dbReference type="SUPFAM" id="SSF56935">
    <property type="entry name" value="Porins"/>
    <property type="match status" value="1"/>
</dbReference>
<keyword evidence="9" id="KW-0406">Ion transport</keyword>
<sequence length="809" mass="89536">MNYFNRSMKRFMYLTALLFIFTSTVNAQQTNGKIKGNITTSDGEPAIGVNIILKNSKYGTVSEEDGSFEFNRVKPNTYTVQVSLSGYETLEQDVTVSASETSSLNLQLKVSNKQLKEIIVTNSRGKAFPKQSSFVSKMPLKNVENPQVYNIVSSELMKEQVITNYDDALKNVPGIQKLWQSTGRGGDGGSFYSLRGFEVQANVVNGLPGLTRGSLDPANIERIEVIKGPSGTLFGSSLVSYGGLINTVTKKPYSGFGGEVSYIAGSFGLNRVTADINTPLDDNDNAAFRINAAYQTENSFQDAGYRTSIFVAPSLSYKVNEKLSFLINTEFMAEEKAASPILFLGQYSKLQYADLNDLNYNTKLSFYSNDLPMKNPRFNLQAQMNYKISDQWTSQTILSRTSTKSKGYYSYMSDNEDGNRDFAFWITKENSQTATTDIQQNFIGDFKIGKMRNRLVAGLDYFERNLMFGGSGYAHLYNVTPQGEVRQLDPANPYNLSQTSVDKLLASAPGPDYNSKDAAYSAYVSDVLNITPALLVMASLRVDYFDNEGNIKKDTDNYNQTALSPKFGVVYQPIQDQLSVFANYMNGFRNIAPGLVYDGSGNVIGTKTFEPEHADQLEAGIKADLFSDKVTATASYYDINVANLVTSNPMYSSQGGEARSQGFEFDLNAAVSRNFSIIAGYSYNQSKITKGDINNVWLDEGKRPFWAGPKNLVNLWATYKFDEGALENFGLGFGGNYASDNAVLDSNVTGKFVLPAYTVINGSVFYNSNKFRVSLNVNNITNKDYFNGGWSTVNPQKPRNVAASFTYKF</sequence>
<dbReference type="GO" id="GO:0015891">
    <property type="term" value="P:siderophore transport"/>
    <property type="evidence" value="ECO:0007669"/>
    <property type="project" value="InterPro"/>
</dbReference>
<name>A0A1M5NIL7_FLAJO</name>
<reference evidence="19 20" key="1">
    <citation type="submission" date="2016-11" db="EMBL/GenBank/DDBJ databases">
        <authorList>
            <person name="Jaros S."/>
            <person name="Januszkiewicz K."/>
            <person name="Wedrychowicz H."/>
        </authorList>
    </citation>
    <scope>NUCLEOTIDE SEQUENCE [LARGE SCALE GENOMIC DNA]</scope>
    <source>
        <strain evidence="19 20">DSM 6792</strain>
    </source>
</reference>
<feature type="signal peptide" evidence="16">
    <location>
        <begin position="1"/>
        <end position="27"/>
    </location>
</feature>
<comment type="subcellular location">
    <subcellularLocation>
        <location evidence="1 14">Cell outer membrane</location>
        <topology evidence="1 14">Multi-pass membrane protein</topology>
    </subcellularLocation>
</comment>
<dbReference type="Pfam" id="PF00593">
    <property type="entry name" value="TonB_dep_Rec_b-barrel"/>
    <property type="match status" value="1"/>
</dbReference>
<keyword evidence="11 14" id="KW-0472">Membrane</keyword>
<keyword evidence="13 14" id="KW-0998">Cell outer membrane</keyword>
<evidence type="ECO:0000256" key="3">
    <source>
        <dbReference type="ARBA" id="ARBA00022448"/>
    </source>
</evidence>
<dbReference type="InterPro" id="IPR012910">
    <property type="entry name" value="Plug_dom"/>
</dbReference>
<evidence type="ECO:0000256" key="6">
    <source>
        <dbReference type="ARBA" id="ARBA00022692"/>
    </source>
</evidence>
<keyword evidence="3 14" id="KW-0813">Transport</keyword>
<proteinExistence type="inferred from homology"/>
<keyword evidence="4 14" id="KW-1134">Transmembrane beta strand</keyword>
<dbReference type="Gene3D" id="2.170.130.10">
    <property type="entry name" value="TonB-dependent receptor, plug domain"/>
    <property type="match status" value="1"/>
</dbReference>
<evidence type="ECO:0000256" key="9">
    <source>
        <dbReference type="ARBA" id="ARBA00023065"/>
    </source>
</evidence>